<evidence type="ECO:0000313" key="11">
    <source>
        <dbReference type="EMBL" id="KAL2530483.1"/>
    </source>
</evidence>
<keyword evidence="3" id="KW-0813">Transport</keyword>
<evidence type="ECO:0000256" key="3">
    <source>
        <dbReference type="ARBA" id="ARBA00022448"/>
    </source>
</evidence>
<dbReference type="SUPFAM" id="SSF103473">
    <property type="entry name" value="MFS general substrate transporter"/>
    <property type="match status" value="1"/>
</dbReference>
<feature type="domain" description="Major facilitator superfamily (MFS) profile" evidence="10">
    <location>
        <begin position="1"/>
        <end position="149"/>
    </location>
</feature>
<evidence type="ECO:0000256" key="5">
    <source>
        <dbReference type="ARBA" id="ARBA00022989"/>
    </source>
</evidence>
<evidence type="ECO:0000256" key="8">
    <source>
        <dbReference type="SAM" id="MobiDB-lite"/>
    </source>
</evidence>
<dbReference type="PANTHER" id="PTHR23500">
    <property type="entry name" value="SOLUTE CARRIER FAMILY 2, FACILITATED GLUCOSE TRANSPORTER"/>
    <property type="match status" value="1"/>
</dbReference>
<comment type="similarity">
    <text evidence="7">Belongs to the major facilitator superfamily. Phosphate:H(+) symporter (TC 2.A.1.9) family.</text>
</comment>
<dbReference type="GO" id="GO:0016020">
    <property type="term" value="C:membrane"/>
    <property type="evidence" value="ECO:0007669"/>
    <property type="project" value="UniProtKB-SubCell"/>
</dbReference>
<evidence type="ECO:0000256" key="2">
    <source>
        <dbReference type="ARBA" id="ARBA00010992"/>
    </source>
</evidence>
<feature type="transmembrane region" description="Helical" evidence="9">
    <location>
        <begin position="105"/>
        <end position="126"/>
    </location>
</feature>
<comment type="similarity">
    <text evidence="2">Belongs to the major facilitator superfamily. Sugar transporter (TC 2.A.1.1) family.</text>
</comment>
<organism evidence="11 12">
    <name type="scientific">Forsythia ovata</name>
    <dbReference type="NCBI Taxonomy" id="205694"/>
    <lineage>
        <taxon>Eukaryota</taxon>
        <taxon>Viridiplantae</taxon>
        <taxon>Streptophyta</taxon>
        <taxon>Embryophyta</taxon>
        <taxon>Tracheophyta</taxon>
        <taxon>Spermatophyta</taxon>
        <taxon>Magnoliopsida</taxon>
        <taxon>eudicotyledons</taxon>
        <taxon>Gunneridae</taxon>
        <taxon>Pentapetalae</taxon>
        <taxon>asterids</taxon>
        <taxon>lamiids</taxon>
        <taxon>Lamiales</taxon>
        <taxon>Oleaceae</taxon>
        <taxon>Forsythieae</taxon>
        <taxon>Forsythia</taxon>
    </lineage>
</organism>
<dbReference type="InterPro" id="IPR005828">
    <property type="entry name" value="MFS_sugar_transport-like"/>
</dbReference>
<sequence length="149" mass="16785">MAIYADKDENASSSFFAAEFMILRSRKLEVVLTGSSYGLHVRLREYELGTRSLGLLMVVPLFLTEVAPIQHRGAVNILFQLFVTIGIFIANLVNYVTSMVHPYGWRLSLGLASVPAFILFLGSLIITESPPQPRRMQQRNRRKSSPNKD</sequence>
<evidence type="ECO:0000256" key="1">
    <source>
        <dbReference type="ARBA" id="ARBA00004141"/>
    </source>
</evidence>
<name>A0ABD1V0I5_9LAMI</name>
<evidence type="ECO:0000256" key="6">
    <source>
        <dbReference type="ARBA" id="ARBA00023136"/>
    </source>
</evidence>
<evidence type="ECO:0000313" key="12">
    <source>
        <dbReference type="Proteomes" id="UP001604277"/>
    </source>
</evidence>
<keyword evidence="5 9" id="KW-1133">Transmembrane helix</keyword>
<dbReference type="InterPro" id="IPR020846">
    <property type="entry name" value="MFS_dom"/>
</dbReference>
<feature type="transmembrane region" description="Helical" evidence="9">
    <location>
        <begin position="74"/>
        <end position="93"/>
    </location>
</feature>
<feature type="compositionally biased region" description="Basic residues" evidence="8">
    <location>
        <begin position="136"/>
        <end position="149"/>
    </location>
</feature>
<evidence type="ECO:0000256" key="4">
    <source>
        <dbReference type="ARBA" id="ARBA00022692"/>
    </source>
</evidence>
<dbReference type="EMBL" id="JBFOLJ010000006">
    <property type="protein sequence ID" value="KAL2530483.1"/>
    <property type="molecule type" value="Genomic_DNA"/>
</dbReference>
<evidence type="ECO:0000256" key="7">
    <source>
        <dbReference type="ARBA" id="ARBA00044504"/>
    </source>
</evidence>
<evidence type="ECO:0000259" key="10">
    <source>
        <dbReference type="PROSITE" id="PS50850"/>
    </source>
</evidence>
<proteinExistence type="inferred from homology"/>
<keyword evidence="12" id="KW-1185">Reference proteome</keyword>
<comment type="subcellular location">
    <subcellularLocation>
        <location evidence="1">Membrane</location>
        <topology evidence="1">Multi-pass membrane protein</topology>
    </subcellularLocation>
</comment>
<dbReference type="InterPro" id="IPR045262">
    <property type="entry name" value="STP/PLT_plant"/>
</dbReference>
<dbReference type="InterPro" id="IPR036259">
    <property type="entry name" value="MFS_trans_sf"/>
</dbReference>
<keyword evidence="4 9" id="KW-0812">Transmembrane</keyword>
<comment type="caution">
    <text evidence="11">The sequence shown here is derived from an EMBL/GenBank/DDBJ whole genome shotgun (WGS) entry which is preliminary data.</text>
</comment>
<dbReference type="PROSITE" id="PS50850">
    <property type="entry name" value="MFS"/>
    <property type="match status" value="1"/>
</dbReference>
<dbReference type="Proteomes" id="UP001604277">
    <property type="component" value="Unassembled WGS sequence"/>
</dbReference>
<gene>
    <name evidence="11" type="ORF">Fot_23084</name>
</gene>
<dbReference type="Pfam" id="PF00083">
    <property type="entry name" value="Sugar_tr"/>
    <property type="match status" value="1"/>
</dbReference>
<reference evidence="12" key="1">
    <citation type="submission" date="2024-07" db="EMBL/GenBank/DDBJ databases">
        <title>Two chromosome-level genome assemblies of Korean endemic species Abeliophyllum distichum and Forsythia ovata (Oleaceae).</title>
        <authorList>
            <person name="Jang H."/>
        </authorList>
    </citation>
    <scope>NUCLEOTIDE SEQUENCE [LARGE SCALE GENOMIC DNA]</scope>
</reference>
<dbReference type="PANTHER" id="PTHR23500:SF371">
    <property type="entry name" value="OS07G0206600 PROTEIN"/>
    <property type="match status" value="1"/>
</dbReference>
<feature type="region of interest" description="Disordered" evidence="8">
    <location>
        <begin position="130"/>
        <end position="149"/>
    </location>
</feature>
<keyword evidence="6 9" id="KW-0472">Membrane</keyword>
<dbReference type="Gene3D" id="1.20.1250.20">
    <property type="entry name" value="MFS general substrate transporter like domains"/>
    <property type="match status" value="1"/>
</dbReference>
<dbReference type="AlphaFoldDB" id="A0ABD1V0I5"/>
<accession>A0ABD1V0I5</accession>
<evidence type="ECO:0000256" key="9">
    <source>
        <dbReference type="SAM" id="Phobius"/>
    </source>
</evidence>
<protein>
    <submittedName>
        <fullName evidence="11">MFS domain-containing protein</fullName>
    </submittedName>
</protein>